<dbReference type="AlphaFoldDB" id="A0A0F9M8S1"/>
<comment type="caution">
    <text evidence="2">The sequence shown here is derived from an EMBL/GenBank/DDBJ whole genome shotgun (WGS) entry which is preliminary data.</text>
</comment>
<evidence type="ECO:0000259" key="1">
    <source>
        <dbReference type="SMART" id="SM00228"/>
    </source>
</evidence>
<reference evidence="2" key="1">
    <citation type="journal article" date="2015" name="Nature">
        <title>Complex archaea that bridge the gap between prokaryotes and eukaryotes.</title>
        <authorList>
            <person name="Spang A."/>
            <person name="Saw J.H."/>
            <person name="Jorgensen S.L."/>
            <person name="Zaremba-Niedzwiedzka K."/>
            <person name="Martijn J."/>
            <person name="Lind A.E."/>
            <person name="van Eijk R."/>
            <person name="Schleper C."/>
            <person name="Guy L."/>
            <person name="Ettema T.J."/>
        </authorList>
    </citation>
    <scope>NUCLEOTIDE SEQUENCE</scope>
</reference>
<dbReference type="SMART" id="SM00228">
    <property type="entry name" value="PDZ"/>
    <property type="match status" value="1"/>
</dbReference>
<dbReference type="Pfam" id="PF13180">
    <property type="entry name" value="PDZ_2"/>
    <property type="match status" value="1"/>
</dbReference>
<sequence>MHKIIQITTIILILLSVFCAKISEATALLPGLTLHKEKDSVVVLDVTRGSKTWDVGIRIGDILLKIDDQEIKTLDDYVKKTKSTSSDETVTLIFLRHGEEYVIIKDSNNYHKKNNVIGQNEKIAITGKVQGKQLEAKRHLHETTSKETTIREDNSLNKLKRRMLLFFTHLSSNEIKWLVLV</sequence>
<dbReference type="InterPro" id="IPR036034">
    <property type="entry name" value="PDZ_sf"/>
</dbReference>
<organism evidence="2">
    <name type="scientific">marine sediment metagenome</name>
    <dbReference type="NCBI Taxonomy" id="412755"/>
    <lineage>
        <taxon>unclassified sequences</taxon>
        <taxon>metagenomes</taxon>
        <taxon>ecological metagenomes</taxon>
    </lineage>
</organism>
<protein>
    <recommendedName>
        <fullName evidence="1">PDZ domain-containing protein</fullName>
    </recommendedName>
</protein>
<dbReference type="InterPro" id="IPR001478">
    <property type="entry name" value="PDZ"/>
</dbReference>
<feature type="non-terminal residue" evidence="2">
    <location>
        <position position="181"/>
    </location>
</feature>
<dbReference type="Gene3D" id="2.30.42.10">
    <property type="match status" value="1"/>
</dbReference>
<feature type="domain" description="PDZ" evidence="1">
    <location>
        <begin position="30"/>
        <end position="98"/>
    </location>
</feature>
<dbReference type="EMBL" id="LAZR01009367">
    <property type="protein sequence ID" value="KKM73065.1"/>
    <property type="molecule type" value="Genomic_DNA"/>
</dbReference>
<name>A0A0F9M8S1_9ZZZZ</name>
<proteinExistence type="predicted"/>
<dbReference type="SUPFAM" id="SSF50156">
    <property type="entry name" value="PDZ domain-like"/>
    <property type="match status" value="1"/>
</dbReference>
<evidence type="ECO:0000313" key="2">
    <source>
        <dbReference type="EMBL" id="KKM73065.1"/>
    </source>
</evidence>
<gene>
    <name evidence="2" type="ORF">LCGC14_1414300</name>
</gene>
<accession>A0A0F9M8S1</accession>